<reference evidence="1 2" key="1">
    <citation type="submission" date="2020-06" db="EMBL/GenBank/DDBJ databases">
        <authorList>
            <person name="Li R."/>
            <person name="Bekaert M."/>
        </authorList>
    </citation>
    <scope>NUCLEOTIDE SEQUENCE [LARGE SCALE GENOMIC DNA]</scope>
    <source>
        <strain evidence="2">wild</strain>
    </source>
</reference>
<proteinExistence type="predicted"/>
<sequence>MIAEIPELEAHKKGRDTLLAFKKDIGTALLQAANYSEAIILAKVAMIDHKSGFSRTFHEGYVESAIPSTLLQKRLFTTAAMENIYHNPTITTATTSFHGTSISLFQHPSADNAVEKRESIHIKDSKAIDQAHNQANGVTKGDGGAICVTEDPSALRRWKVAEPKVSHNFANQYPPTIDAEDHYILERFVVAMYDRFSDIYKIDKARLELFVRKQRSYDSIPPTEVALIQHVRRAAYQAGCIWGQSTIYLMETESPSN</sequence>
<dbReference type="EMBL" id="CACVKT020001754">
    <property type="protein sequence ID" value="CAC5371326.1"/>
    <property type="molecule type" value="Genomic_DNA"/>
</dbReference>
<protein>
    <submittedName>
        <fullName evidence="1">Uncharacterized protein</fullName>
    </submittedName>
</protein>
<name>A0A6J8AP69_MYTCO</name>
<evidence type="ECO:0000313" key="1">
    <source>
        <dbReference type="EMBL" id="CAC5371326.1"/>
    </source>
</evidence>
<organism evidence="1 2">
    <name type="scientific">Mytilus coruscus</name>
    <name type="common">Sea mussel</name>
    <dbReference type="NCBI Taxonomy" id="42192"/>
    <lineage>
        <taxon>Eukaryota</taxon>
        <taxon>Metazoa</taxon>
        <taxon>Spiralia</taxon>
        <taxon>Lophotrochozoa</taxon>
        <taxon>Mollusca</taxon>
        <taxon>Bivalvia</taxon>
        <taxon>Autobranchia</taxon>
        <taxon>Pteriomorphia</taxon>
        <taxon>Mytilida</taxon>
        <taxon>Mytiloidea</taxon>
        <taxon>Mytilidae</taxon>
        <taxon>Mytilinae</taxon>
        <taxon>Mytilus</taxon>
    </lineage>
</organism>
<dbReference type="AlphaFoldDB" id="A0A6J8AP69"/>
<gene>
    <name evidence="1" type="ORF">MCOR_9824</name>
</gene>
<dbReference type="OrthoDB" id="6132229at2759"/>
<dbReference type="PANTHER" id="PTHR47018">
    <property type="entry name" value="CXC DOMAIN-CONTAINING PROTEIN-RELATED"/>
    <property type="match status" value="1"/>
</dbReference>
<accession>A0A6J8AP69</accession>
<evidence type="ECO:0000313" key="2">
    <source>
        <dbReference type="Proteomes" id="UP000507470"/>
    </source>
</evidence>
<dbReference type="Proteomes" id="UP000507470">
    <property type="component" value="Unassembled WGS sequence"/>
</dbReference>
<dbReference type="PANTHER" id="PTHR47018:SF1">
    <property type="entry name" value="TESMIN_TSO1-LIKE CXC DOMAIN-CONTAINING PROTEIN"/>
    <property type="match status" value="1"/>
</dbReference>
<keyword evidence="2" id="KW-1185">Reference proteome</keyword>